<sequence length="141" mass="15792">MSLAGIPSKYVKSSGHEMAPHMRKIRDRFLGNDAKTSIESGFSSSFGFNQSGNSKELLNSTSQDLFNHTPKINACEGQVPNVEYHKYISQNLLFGKKGRTVRKFTFGGDKNELNTEEKSPLKSTEVQDQNDMSEIKSARKK</sequence>
<protein>
    <submittedName>
        <fullName evidence="2">Uncharacterized protein</fullName>
    </submittedName>
</protein>
<dbReference type="AlphaFoldDB" id="A0A8X6L4G6"/>
<organism evidence="2 3">
    <name type="scientific">Trichonephila clavata</name>
    <name type="common">Joro spider</name>
    <name type="synonym">Nephila clavata</name>
    <dbReference type="NCBI Taxonomy" id="2740835"/>
    <lineage>
        <taxon>Eukaryota</taxon>
        <taxon>Metazoa</taxon>
        <taxon>Ecdysozoa</taxon>
        <taxon>Arthropoda</taxon>
        <taxon>Chelicerata</taxon>
        <taxon>Arachnida</taxon>
        <taxon>Araneae</taxon>
        <taxon>Araneomorphae</taxon>
        <taxon>Entelegynae</taxon>
        <taxon>Araneoidea</taxon>
        <taxon>Nephilidae</taxon>
        <taxon>Trichonephila</taxon>
    </lineage>
</organism>
<feature type="compositionally biased region" description="Basic and acidic residues" evidence="1">
    <location>
        <begin position="109"/>
        <end position="120"/>
    </location>
</feature>
<comment type="caution">
    <text evidence="2">The sequence shown here is derived from an EMBL/GenBank/DDBJ whole genome shotgun (WGS) entry which is preliminary data.</text>
</comment>
<reference evidence="2" key="1">
    <citation type="submission" date="2020-07" db="EMBL/GenBank/DDBJ databases">
        <title>Multicomponent nature underlies the extraordinary mechanical properties of spider dragline silk.</title>
        <authorList>
            <person name="Kono N."/>
            <person name="Nakamura H."/>
            <person name="Mori M."/>
            <person name="Yoshida Y."/>
            <person name="Ohtoshi R."/>
            <person name="Malay A.D."/>
            <person name="Moran D.A.P."/>
            <person name="Tomita M."/>
            <person name="Numata K."/>
            <person name="Arakawa K."/>
        </authorList>
    </citation>
    <scope>NUCLEOTIDE SEQUENCE</scope>
</reference>
<feature type="region of interest" description="Disordered" evidence="1">
    <location>
        <begin position="107"/>
        <end position="141"/>
    </location>
</feature>
<accession>A0A8X6L4G6</accession>
<keyword evidence="3" id="KW-1185">Reference proteome</keyword>
<evidence type="ECO:0000313" key="2">
    <source>
        <dbReference type="EMBL" id="GFQ97385.1"/>
    </source>
</evidence>
<evidence type="ECO:0000313" key="3">
    <source>
        <dbReference type="Proteomes" id="UP000887116"/>
    </source>
</evidence>
<feature type="compositionally biased region" description="Polar residues" evidence="1">
    <location>
        <begin position="121"/>
        <end position="132"/>
    </location>
</feature>
<dbReference type="OrthoDB" id="6437736at2759"/>
<gene>
    <name evidence="2" type="primary">NCL1_38334</name>
    <name evidence="2" type="ORF">TNCT_483681</name>
</gene>
<proteinExistence type="predicted"/>
<evidence type="ECO:0000256" key="1">
    <source>
        <dbReference type="SAM" id="MobiDB-lite"/>
    </source>
</evidence>
<dbReference type="Proteomes" id="UP000887116">
    <property type="component" value="Unassembled WGS sequence"/>
</dbReference>
<name>A0A8X6L4G6_TRICU</name>
<dbReference type="EMBL" id="BMAO01034548">
    <property type="protein sequence ID" value="GFQ97385.1"/>
    <property type="molecule type" value="Genomic_DNA"/>
</dbReference>